<comment type="caution">
    <text evidence="5">The sequence shown here is derived from an EMBL/GenBank/DDBJ whole genome shotgun (WGS) entry which is preliminary data.</text>
</comment>
<dbReference type="Gene3D" id="2.40.100.10">
    <property type="entry name" value="Cyclophilin-like"/>
    <property type="match status" value="1"/>
</dbReference>
<evidence type="ECO:0000313" key="6">
    <source>
        <dbReference type="Proteomes" id="UP000021315"/>
    </source>
</evidence>
<dbReference type="InterPro" id="IPR029000">
    <property type="entry name" value="Cyclophilin-like_dom_sf"/>
</dbReference>
<evidence type="ECO:0000259" key="4">
    <source>
        <dbReference type="SMART" id="SM00796"/>
    </source>
</evidence>
<dbReference type="SUPFAM" id="SSF160467">
    <property type="entry name" value="PH0987 N-terminal domain-like"/>
    <property type="match status" value="1"/>
</dbReference>
<keyword evidence="3" id="KW-0067">ATP-binding</keyword>
<sequence length="260" mass="28362">MSFRILNAGDTALTIEFGEHIERHLLTAVAALDAALARAIDRGELHGIVETVPTFRSLTVIYDPLLCSRAEIEPTITTHADAALRSLVARDGPRRGRVWQLPVCYGDEIAACGPDLDELAQACGLAPAEVVRRHASVTYEVYMLGFQPGFAFLGDLPELLSRPRHREPRLRVPAGSVATAGTLTAIYPWESPGGWHLLGTCPVPLFSVNWPQAALLLPGDRVRFRAVAASEYRLLRAEMPKLRAAAQPPQAFLADGQTER</sequence>
<organism evidence="5 6">
    <name type="scientific">Candidatus Accumulibacter cognatus</name>
    <dbReference type="NCBI Taxonomy" id="2954383"/>
    <lineage>
        <taxon>Bacteria</taxon>
        <taxon>Pseudomonadati</taxon>
        <taxon>Pseudomonadota</taxon>
        <taxon>Betaproteobacteria</taxon>
        <taxon>Candidatus Accumulibacter</taxon>
    </lineage>
</organism>
<dbReference type="GO" id="GO:0005524">
    <property type="term" value="F:ATP binding"/>
    <property type="evidence" value="ECO:0007669"/>
    <property type="project" value="UniProtKB-KW"/>
</dbReference>
<dbReference type="SMART" id="SM00796">
    <property type="entry name" value="AHS1"/>
    <property type="match status" value="1"/>
</dbReference>
<evidence type="ECO:0000256" key="2">
    <source>
        <dbReference type="ARBA" id="ARBA00022801"/>
    </source>
</evidence>
<dbReference type="AlphaFoldDB" id="A0A080MCA2"/>
<keyword evidence="1" id="KW-0547">Nucleotide-binding</keyword>
<dbReference type="Gene3D" id="3.30.1360.40">
    <property type="match status" value="1"/>
</dbReference>
<dbReference type="Proteomes" id="UP000021315">
    <property type="component" value="Unassembled WGS sequence"/>
</dbReference>
<gene>
    <name evidence="5" type="primary">kipI</name>
    <name evidence="5" type="ORF">AW06_000573</name>
</gene>
<dbReference type="InterPro" id="IPR010016">
    <property type="entry name" value="PxpB"/>
</dbReference>
<dbReference type="SUPFAM" id="SSF50891">
    <property type="entry name" value="Cyclophilin-like"/>
    <property type="match status" value="1"/>
</dbReference>
<dbReference type="STRING" id="1453999.AW06_000573"/>
<dbReference type="GO" id="GO:0016787">
    <property type="term" value="F:hydrolase activity"/>
    <property type="evidence" value="ECO:0007669"/>
    <property type="project" value="UniProtKB-KW"/>
</dbReference>
<dbReference type="PANTHER" id="PTHR34698">
    <property type="entry name" value="5-OXOPROLINASE SUBUNIT B"/>
    <property type="match status" value="1"/>
</dbReference>
<accession>A0A080MCA2</accession>
<keyword evidence="2" id="KW-0378">Hydrolase</keyword>
<dbReference type="InterPro" id="IPR003833">
    <property type="entry name" value="CT_C_D"/>
</dbReference>
<dbReference type="PANTHER" id="PTHR34698:SF2">
    <property type="entry name" value="5-OXOPROLINASE SUBUNIT B"/>
    <property type="match status" value="1"/>
</dbReference>
<proteinExistence type="predicted"/>
<name>A0A080MCA2_9PROT</name>
<feature type="domain" description="Carboxyltransferase" evidence="4">
    <location>
        <begin position="3"/>
        <end position="216"/>
    </location>
</feature>
<evidence type="ECO:0000313" key="5">
    <source>
        <dbReference type="EMBL" id="KFB78070.1"/>
    </source>
</evidence>
<dbReference type="RefSeq" id="WP_034945180.1">
    <property type="nucleotide sequence ID" value="NZ_JDST02000010.1"/>
</dbReference>
<dbReference type="Pfam" id="PF02682">
    <property type="entry name" value="CT_C_D"/>
    <property type="match status" value="1"/>
</dbReference>
<reference evidence="5" key="1">
    <citation type="submission" date="2014-02" db="EMBL/GenBank/DDBJ databases">
        <title>Expanding our view of genomic diversity in Candidatus Accumulibacter clades.</title>
        <authorList>
            <person name="Skennerton C.T."/>
            <person name="Barr J.J."/>
            <person name="Slater F.R."/>
            <person name="Bond P.L."/>
            <person name="Tyson G.W."/>
        </authorList>
    </citation>
    <scope>NUCLEOTIDE SEQUENCE [LARGE SCALE GENOMIC DNA]</scope>
</reference>
<dbReference type="NCBIfam" id="TIGR00370">
    <property type="entry name" value="5-oxoprolinase subunit PxpB"/>
    <property type="match status" value="1"/>
</dbReference>
<keyword evidence="6" id="KW-1185">Reference proteome</keyword>
<evidence type="ECO:0000256" key="1">
    <source>
        <dbReference type="ARBA" id="ARBA00022741"/>
    </source>
</evidence>
<dbReference type="EMBL" id="JDST02000010">
    <property type="protein sequence ID" value="KFB78070.1"/>
    <property type="molecule type" value="Genomic_DNA"/>
</dbReference>
<evidence type="ECO:0000256" key="3">
    <source>
        <dbReference type="ARBA" id="ARBA00022840"/>
    </source>
</evidence>
<protein>
    <submittedName>
        <fullName evidence="5">Sporulation inhibitor KipI</fullName>
    </submittedName>
</protein>